<evidence type="ECO:0000313" key="4">
    <source>
        <dbReference type="EMBL" id="CAF9942518.1"/>
    </source>
</evidence>
<accession>A0A8H3J8R0</accession>
<reference evidence="4" key="1">
    <citation type="submission" date="2021-03" db="EMBL/GenBank/DDBJ databases">
        <authorList>
            <person name="Tagirdzhanova G."/>
        </authorList>
    </citation>
    <scope>NUCLEOTIDE SEQUENCE</scope>
</reference>
<dbReference type="GO" id="GO:0008270">
    <property type="term" value="F:zinc ion binding"/>
    <property type="evidence" value="ECO:0007669"/>
    <property type="project" value="InterPro"/>
</dbReference>
<evidence type="ECO:0000256" key="2">
    <source>
        <dbReference type="SAM" id="MobiDB-lite"/>
    </source>
</evidence>
<gene>
    <name evidence="4" type="ORF">ALECFALPRED_009783</name>
</gene>
<proteinExistence type="predicted"/>
<name>A0A8H3J8R0_9LECA</name>
<keyword evidence="1" id="KW-0539">Nucleus</keyword>
<evidence type="ECO:0000256" key="1">
    <source>
        <dbReference type="ARBA" id="ARBA00023242"/>
    </source>
</evidence>
<dbReference type="GO" id="GO:0000981">
    <property type="term" value="F:DNA-binding transcription factor activity, RNA polymerase II-specific"/>
    <property type="evidence" value="ECO:0007669"/>
    <property type="project" value="InterPro"/>
</dbReference>
<dbReference type="SMART" id="SM00066">
    <property type="entry name" value="GAL4"/>
    <property type="match status" value="1"/>
</dbReference>
<dbReference type="GO" id="GO:0004525">
    <property type="term" value="F:ribonuclease III activity"/>
    <property type="evidence" value="ECO:0007669"/>
    <property type="project" value="InterPro"/>
</dbReference>
<evidence type="ECO:0000313" key="5">
    <source>
        <dbReference type="Proteomes" id="UP000664203"/>
    </source>
</evidence>
<organism evidence="4 5">
    <name type="scientific">Alectoria fallacina</name>
    <dbReference type="NCBI Taxonomy" id="1903189"/>
    <lineage>
        <taxon>Eukaryota</taxon>
        <taxon>Fungi</taxon>
        <taxon>Dikarya</taxon>
        <taxon>Ascomycota</taxon>
        <taxon>Pezizomycotina</taxon>
        <taxon>Lecanoromycetes</taxon>
        <taxon>OSLEUM clade</taxon>
        <taxon>Lecanoromycetidae</taxon>
        <taxon>Lecanorales</taxon>
        <taxon>Lecanorineae</taxon>
        <taxon>Parmeliaceae</taxon>
        <taxon>Alectoria</taxon>
    </lineage>
</organism>
<evidence type="ECO:0000259" key="3">
    <source>
        <dbReference type="PROSITE" id="PS50048"/>
    </source>
</evidence>
<feature type="region of interest" description="Disordered" evidence="2">
    <location>
        <begin position="268"/>
        <end position="293"/>
    </location>
</feature>
<dbReference type="OrthoDB" id="67027at2759"/>
<dbReference type="Gene3D" id="4.10.240.10">
    <property type="entry name" value="Zn(2)-C6 fungal-type DNA-binding domain"/>
    <property type="match status" value="1"/>
</dbReference>
<dbReference type="EMBL" id="CAJPDR010000767">
    <property type="protein sequence ID" value="CAF9942518.1"/>
    <property type="molecule type" value="Genomic_DNA"/>
</dbReference>
<dbReference type="SUPFAM" id="SSF69065">
    <property type="entry name" value="RNase III domain-like"/>
    <property type="match status" value="1"/>
</dbReference>
<keyword evidence="5" id="KW-1185">Reference proteome</keyword>
<dbReference type="Proteomes" id="UP000664203">
    <property type="component" value="Unassembled WGS sequence"/>
</dbReference>
<dbReference type="Gene3D" id="1.10.1520.10">
    <property type="entry name" value="Ribonuclease III domain"/>
    <property type="match status" value="1"/>
</dbReference>
<dbReference type="GO" id="GO:0006396">
    <property type="term" value="P:RNA processing"/>
    <property type="evidence" value="ECO:0007669"/>
    <property type="project" value="InterPro"/>
</dbReference>
<dbReference type="AlphaFoldDB" id="A0A8H3J8R0"/>
<sequence length="293" mass="31754">MFTLEGAEASEVSISNPAGSLRQACDRCHTRKERCIRDDQSQDSAQATCVRCFKAGSTCSYTVAKRTGRPLGSKNTPRLIVDEPMVGRFAKLPHSICFTLQGIENIIAHHFRVTSLLWEALQGVRTSLPGMTDHKNFPDGNRRLALIGGFAIGLAFAENVNAGEEDAESFESIVRKFGSDSCLRSVGEKVGLEKIFVPKNSHGKVIEAEVPIDATVRALLGAVYLDVDMNGVRRTLANLNQILAELKKGEPEGYSGIGWLDVVLRQGNEEEGSSSGGDEANSDVGQRDVEMQG</sequence>
<dbReference type="InterPro" id="IPR001138">
    <property type="entry name" value="Zn2Cys6_DnaBD"/>
</dbReference>
<feature type="domain" description="Zn(2)-C6 fungal-type" evidence="3">
    <location>
        <begin position="24"/>
        <end position="61"/>
    </location>
</feature>
<comment type="caution">
    <text evidence="4">The sequence shown here is derived from an EMBL/GenBank/DDBJ whole genome shotgun (WGS) entry which is preliminary data.</text>
</comment>
<dbReference type="InterPro" id="IPR036864">
    <property type="entry name" value="Zn2-C6_fun-type_DNA-bd_sf"/>
</dbReference>
<protein>
    <recommendedName>
        <fullName evidence="3">Zn(2)-C6 fungal-type domain-containing protein</fullName>
    </recommendedName>
</protein>
<dbReference type="CDD" id="cd00067">
    <property type="entry name" value="GAL4"/>
    <property type="match status" value="1"/>
</dbReference>
<dbReference type="SUPFAM" id="SSF57701">
    <property type="entry name" value="Zn2/Cys6 DNA-binding domain"/>
    <property type="match status" value="1"/>
</dbReference>
<dbReference type="PROSITE" id="PS50048">
    <property type="entry name" value="ZN2_CY6_FUNGAL_2"/>
    <property type="match status" value="1"/>
</dbReference>
<dbReference type="InterPro" id="IPR036389">
    <property type="entry name" value="RNase_III_sf"/>
</dbReference>